<dbReference type="OrthoDB" id="9810730at2"/>
<feature type="repeat" description="TPR" evidence="16">
    <location>
        <begin position="895"/>
        <end position="928"/>
    </location>
</feature>
<protein>
    <recommendedName>
        <fullName evidence="3">histidine kinase</fullName>
        <ecNumber evidence="3">2.7.13.3</ecNumber>
    </recommendedName>
</protein>
<organism evidence="21 22">
    <name type="scientific">Legionella maceachernii</name>
    <dbReference type="NCBI Taxonomy" id="466"/>
    <lineage>
        <taxon>Bacteria</taxon>
        <taxon>Pseudomonadati</taxon>
        <taxon>Pseudomonadota</taxon>
        <taxon>Gammaproteobacteria</taxon>
        <taxon>Legionellales</taxon>
        <taxon>Legionellaceae</taxon>
        <taxon>Legionella</taxon>
    </lineage>
</organism>
<evidence type="ECO:0000259" key="20">
    <source>
        <dbReference type="PROSITE" id="PS50894"/>
    </source>
</evidence>
<dbReference type="CDD" id="cd00082">
    <property type="entry name" value="HisKA"/>
    <property type="match status" value="1"/>
</dbReference>
<dbReference type="InterPro" id="IPR003594">
    <property type="entry name" value="HATPase_dom"/>
</dbReference>
<dbReference type="InterPro" id="IPR036097">
    <property type="entry name" value="HisK_dim/P_sf"/>
</dbReference>
<dbReference type="SMART" id="SM00388">
    <property type="entry name" value="HisKA"/>
    <property type="match status" value="1"/>
</dbReference>
<dbReference type="PANTHER" id="PTHR43047">
    <property type="entry name" value="TWO-COMPONENT HISTIDINE PROTEIN KINASE"/>
    <property type="match status" value="1"/>
</dbReference>
<evidence type="ECO:0000313" key="21">
    <source>
        <dbReference type="EMBL" id="KTD24623.1"/>
    </source>
</evidence>
<dbReference type="Gene3D" id="1.10.287.130">
    <property type="match status" value="1"/>
</dbReference>
<dbReference type="GO" id="GO:0009927">
    <property type="term" value="F:histidine phosphotransfer kinase activity"/>
    <property type="evidence" value="ECO:0007669"/>
    <property type="project" value="TreeGrafter"/>
</dbReference>
<keyword evidence="6 15" id="KW-0597">Phosphoprotein</keyword>
<dbReference type="Pfam" id="PF00512">
    <property type="entry name" value="HisKA"/>
    <property type="match status" value="1"/>
</dbReference>
<dbReference type="NCBIfam" id="TIGR00229">
    <property type="entry name" value="sensory_box"/>
    <property type="match status" value="2"/>
</dbReference>
<evidence type="ECO:0000256" key="11">
    <source>
        <dbReference type="ARBA" id="ARBA00022989"/>
    </source>
</evidence>
<evidence type="ECO:0000259" key="19">
    <source>
        <dbReference type="PROSITE" id="PS50113"/>
    </source>
</evidence>
<dbReference type="InterPro" id="IPR013656">
    <property type="entry name" value="PAS_4"/>
</dbReference>
<feature type="domain" description="Histidine kinase" evidence="17">
    <location>
        <begin position="406"/>
        <end position="661"/>
    </location>
</feature>
<dbReference type="InterPro" id="IPR035965">
    <property type="entry name" value="PAS-like_dom_sf"/>
</dbReference>
<evidence type="ECO:0000256" key="7">
    <source>
        <dbReference type="ARBA" id="ARBA00022679"/>
    </source>
</evidence>
<evidence type="ECO:0000256" key="6">
    <source>
        <dbReference type="ARBA" id="ARBA00022553"/>
    </source>
</evidence>
<accession>A0A0W0VX02</accession>
<keyword evidence="4" id="KW-1003">Cell membrane</keyword>
<dbReference type="SUPFAM" id="SSF47226">
    <property type="entry name" value="Histidine-containing phosphotransfer domain, HPT domain"/>
    <property type="match status" value="1"/>
</dbReference>
<dbReference type="PRINTS" id="PR00344">
    <property type="entry name" value="BCTRLSENSOR"/>
</dbReference>
<dbReference type="EMBL" id="LNYL01000050">
    <property type="protein sequence ID" value="KTD24623.1"/>
    <property type="molecule type" value="Genomic_DNA"/>
</dbReference>
<dbReference type="CDD" id="cd18773">
    <property type="entry name" value="PDC1_HK_sensor"/>
    <property type="match status" value="1"/>
</dbReference>
<proteinExistence type="predicted"/>
<dbReference type="Gene3D" id="3.40.50.2300">
    <property type="match status" value="1"/>
</dbReference>
<evidence type="ECO:0000256" key="2">
    <source>
        <dbReference type="ARBA" id="ARBA00004429"/>
    </source>
</evidence>
<evidence type="ECO:0000313" key="22">
    <source>
        <dbReference type="Proteomes" id="UP000054908"/>
    </source>
</evidence>
<dbReference type="SUPFAM" id="SSF47384">
    <property type="entry name" value="Homodimeric domain of signal transducing histidine kinase"/>
    <property type="match status" value="1"/>
</dbReference>
<evidence type="ECO:0000256" key="3">
    <source>
        <dbReference type="ARBA" id="ARBA00012438"/>
    </source>
</evidence>
<dbReference type="InterPro" id="IPR000700">
    <property type="entry name" value="PAS-assoc_C"/>
</dbReference>
<keyword evidence="5" id="KW-0997">Cell inner membrane</keyword>
<keyword evidence="16" id="KW-0802">TPR repeat</keyword>
<dbReference type="Pfam" id="PF08448">
    <property type="entry name" value="PAS_4"/>
    <property type="match status" value="2"/>
</dbReference>
<dbReference type="InterPro" id="IPR005467">
    <property type="entry name" value="His_kinase_dom"/>
</dbReference>
<evidence type="ECO:0000259" key="18">
    <source>
        <dbReference type="PROSITE" id="PS50110"/>
    </source>
</evidence>
<keyword evidence="10" id="KW-0547">Nucleotide-binding</keyword>
<dbReference type="InterPro" id="IPR004358">
    <property type="entry name" value="Sig_transdc_His_kin-like_C"/>
</dbReference>
<dbReference type="Pfam" id="PF00072">
    <property type="entry name" value="Response_reg"/>
    <property type="match status" value="1"/>
</dbReference>
<dbReference type="Proteomes" id="UP000054908">
    <property type="component" value="Unassembled WGS sequence"/>
</dbReference>
<feature type="modified residue" description="Phosphohistidine" evidence="14">
    <location>
        <position position="897"/>
    </location>
</feature>
<feature type="domain" description="PAC" evidence="19">
    <location>
        <begin position="199"/>
        <end position="254"/>
    </location>
</feature>
<evidence type="ECO:0000256" key="13">
    <source>
        <dbReference type="ARBA" id="ARBA00023136"/>
    </source>
</evidence>
<keyword evidence="13" id="KW-0472">Membrane</keyword>
<feature type="domain" description="HPt" evidence="20">
    <location>
        <begin position="858"/>
        <end position="956"/>
    </location>
</feature>
<dbReference type="SMART" id="SM00387">
    <property type="entry name" value="HATPase_c"/>
    <property type="match status" value="1"/>
</dbReference>
<keyword evidence="22" id="KW-1185">Reference proteome</keyword>
<evidence type="ECO:0000256" key="1">
    <source>
        <dbReference type="ARBA" id="ARBA00000085"/>
    </source>
</evidence>
<evidence type="ECO:0000256" key="4">
    <source>
        <dbReference type="ARBA" id="ARBA00022475"/>
    </source>
</evidence>
<evidence type="ECO:0000259" key="17">
    <source>
        <dbReference type="PROSITE" id="PS50109"/>
    </source>
</evidence>
<sequence>MKFSKNTLIDFGKIQALFKVSVIAINEKLFIEYTNDYVKEMFHLEQNVSLIGKSIDLFFNELKIPLFFGTKEITNPQILLVNNYFQKWQSVEVKVDNKKKSLLVGQIITSKDDFFQKIPEEKTISGSDIISLNKVIENLPELVYWKDKDGVYQGCNKHVAELLNLSCPAEIIGKTDYDLGWGADRIKNIQDVDRAIIQHGIRRVLEDTIPVDGLKKIFITSKSPLYDDTGNIVGILGISTDITERKKMEEQLRKARATTEELERLDNIIKYAPDIIYWKDKNSIYLGCNNQFVISAGCTSREEIIGKSDFDFPWHKHAKKYRLDDKEVIESGQPKLNIEDRTSFENGKQTTVITNKVPLRDSNNKVVGVLGIATDITARKKMEKDLEKAKIAAEAANQAKSEFIANMSHDIRTPLTGIFGMTLEMLNVADDIQSSLEHASIENSTPTEKKYLSLLNQIIETVQDDTQLLMGATDELLQLCNEILETISLESGKSTEQVESFNLRELIEHNIELMQPVARHKKLKLIYEIDEQIPIYLKGLHNYLDRTLLNLLTNALKFTDKGFVRVAVQLLDKKESSYQVDDNILLRIAVEDSGIGIPKNKFEVIFEHFSRLTPSYQGLYKGAGLGLYTVKRYIEAMQAQIKVESEVGKGTCFTLTLPLTVSDHTDRSKVSIRPPRQEKIKLTTLNGKPDTETAITSSLKTRVLIVEDNLIAARAIQSTLNRLGYTSDIAENGMKAIKIVQHHDYDLILMDIGLPDIDGITTAKRIRALEDLEGSQIPIIALTGHASDSDKREEALGAGMQDVFSKPLPPSKLESILQKYALKGKREEAVHKKANTRKKRNTAQIIDWNACLDRLNGDENCVRELLAGLAVDLKISQEKIAKAFVAHDEDALRTELHRVRGGVCYLTLPQLDRALASFHEAVKAKPQNQEQIEHTYELLQKAMDAFWITLEQGQFLK</sequence>
<dbReference type="InterPro" id="IPR001610">
    <property type="entry name" value="PAC"/>
</dbReference>
<dbReference type="PROSITE" id="PS50005">
    <property type="entry name" value="TPR"/>
    <property type="match status" value="1"/>
</dbReference>
<dbReference type="PROSITE" id="PS50110">
    <property type="entry name" value="RESPONSE_REGULATORY"/>
    <property type="match status" value="1"/>
</dbReference>
<feature type="domain" description="PAC" evidence="19">
    <location>
        <begin position="336"/>
        <end position="388"/>
    </location>
</feature>
<dbReference type="Gene3D" id="3.30.565.10">
    <property type="entry name" value="Histidine kinase-like ATPase, C-terminal domain"/>
    <property type="match status" value="1"/>
</dbReference>
<evidence type="ECO:0000256" key="16">
    <source>
        <dbReference type="PROSITE-ProRule" id="PRU00339"/>
    </source>
</evidence>
<dbReference type="InterPro" id="IPR001789">
    <property type="entry name" value="Sig_transdc_resp-reg_receiver"/>
</dbReference>
<dbReference type="CDD" id="cd00130">
    <property type="entry name" value="PAS"/>
    <property type="match status" value="1"/>
</dbReference>
<dbReference type="Gene3D" id="1.20.120.160">
    <property type="entry name" value="HPT domain"/>
    <property type="match status" value="1"/>
</dbReference>
<dbReference type="InterPro" id="IPR019734">
    <property type="entry name" value="TPR_rpt"/>
</dbReference>
<dbReference type="STRING" id="466.Lmac_2710"/>
<gene>
    <name evidence="21" type="ORF">Lmac_2710</name>
</gene>
<dbReference type="InterPro" id="IPR003661">
    <property type="entry name" value="HisK_dim/P_dom"/>
</dbReference>
<dbReference type="SUPFAM" id="SSF55785">
    <property type="entry name" value="PYP-like sensor domain (PAS domain)"/>
    <property type="match status" value="2"/>
</dbReference>
<dbReference type="CDD" id="cd17546">
    <property type="entry name" value="REC_hyHK_CKI1_RcsC-like"/>
    <property type="match status" value="1"/>
</dbReference>
<dbReference type="SMART" id="SM00086">
    <property type="entry name" value="PAC"/>
    <property type="match status" value="2"/>
</dbReference>
<comment type="caution">
    <text evidence="21">The sequence shown here is derived from an EMBL/GenBank/DDBJ whole genome shotgun (WGS) entry which is preliminary data.</text>
</comment>
<comment type="catalytic activity">
    <reaction evidence="1">
        <text>ATP + protein L-histidine = ADP + protein N-phospho-L-histidine.</text>
        <dbReference type="EC" id="2.7.13.3"/>
    </reaction>
</comment>
<dbReference type="GO" id="GO:0005886">
    <property type="term" value="C:plasma membrane"/>
    <property type="evidence" value="ECO:0007669"/>
    <property type="project" value="UniProtKB-SubCell"/>
</dbReference>
<dbReference type="InterPro" id="IPR008207">
    <property type="entry name" value="Sig_transdc_His_kin_Hpt_dom"/>
</dbReference>
<feature type="modified residue" description="4-aspartylphosphate" evidence="15">
    <location>
        <position position="751"/>
    </location>
</feature>
<dbReference type="InterPro" id="IPR036641">
    <property type="entry name" value="HPT_dom_sf"/>
</dbReference>
<dbReference type="PROSITE" id="PS50109">
    <property type="entry name" value="HIS_KIN"/>
    <property type="match status" value="1"/>
</dbReference>
<dbReference type="SMART" id="SM00091">
    <property type="entry name" value="PAS"/>
    <property type="match status" value="3"/>
</dbReference>
<dbReference type="InterPro" id="IPR036890">
    <property type="entry name" value="HATPase_C_sf"/>
</dbReference>
<evidence type="ECO:0000256" key="9">
    <source>
        <dbReference type="ARBA" id="ARBA00022777"/>
    </source>
</evidence>
<dbReference type="EC" id="2.7.13.3" evidence="3"/>
<evidence type="ECO:0000256" key="10">
    <source>
        <dbReference type="ARBA" id="ARBA00022840"/>
    </source>
</evidence>
<keyword evidence="7 21" id="KW-0808">Transferase</keyword>
<dbReference type="InterPro" id="IPR011006">
    <property type="entry name" value="CheY-like_superfamily"/>
</dbReference>
<feature type="domain" description="Response regulatory" evidence="18">
    <location>
        <begin position="702"/>
        <end position="821"/>
    </location>
</feature>
<evidence type="ECO:0000256" key="15">
    <source>
        <dbReference type="PROSITE-ProRule" id="PRU00169"/>
    </source>
</evidence>
<keyword evidence="10" id="KW-0067">ATP-binding</keyword>
<dbReference type="Gene3D" id="3.30.450.20">
    <property type="entry name" value="PAS domain"/>
    <property type="match status" value="2"/>
</dbReference>
<dbReference type="SMART" id="SM00448">
    <property type="entry name" value="REC"/>
    <property type="match status" value="1"/>
</dbReference>
<dbReference type="PROSITE" id="PS50894">
    <property type="entry name" value="HPT"/>
    <property type="match status" value="1"/>
</dbReference>
<dbReference type="GO" id="GO:0000155">
    <property type="term" value="F:phosphorelay sensor kinase activity"/>
    <property type="evidence" value="ECO:0007669"/>
    <property type="project" value="InterPro"/>
</dbReference>
<evidence type="ECO:0000256" key="14">
    <source>
        <dbReference type="PROSITE-ProRule" id="PRU00110"/>
    </source>
</evidence>
<dbReference type="PATRIC" id="fig|466.6.peg.2894"/>
<keyword evidence="8" id="KW-0812">Transmembrane</keyword>
<keyword evidence="12" id="KW-0902">Two-component regulatory system</keyword>
<comment type="subcellular location">
    <subcellularLocation>
        <location evidence="2">Cell inner membrane</location>
        <topology evidence="2">Multi-pass membrane protein</topology>
    </subcellularLocation>
</comment>
<dbReference type="PANTHER" id="PTHR43047:SF72">
    <property type="entry name" value="OSMOSENSING HISTIDINE PROTEIN KINASE SLN1"/>
    <property type="match status" value="1"/>
</dbReference>
<evidence type="ECO:0000256" key="5">
    <source>
        <dbReference type="ARBA" id="ARBA00022519"/>
    </source>
</evidence>
<dbReference type="PROSITE" id="PS50113">
    <property type="entry name" value="PAC"/>
    <property type="match status" value="2"/>
</dbReference>
<dbReference type="SUPFAM" id="SSF52172">
    <property type="entry name" value="CheY-like"/>
    <property type="match status" value="1"/>
</dbReference>
<keyword evidence="11" id="KW-1133">Transmembrane helix</keyword>
<evidence type="ECO:0000256" key="12">
    <source>
        <dbReference type="ARBA" id="ARBA00023012"/>
    </source>
</evidence>
<reference evidence="21 22" key="1">
    <citation type="submission" date="2015-11" db="EMBL/GenBank/DDBJ databases">
        <title>Genomic analysis of 38 Legionella species identifies large and diverse effector repertoires.</title>
        <authorList>
            <person name="Burstein D."/>
            <person name="Amaro F."/>
            <person name="Zusman T."/>
            <person name="Lifshitz Z."/>
            <person name="Cohen O."/>
            <person name="Gilbert J.A."/>
            <person name="Pupko T."/>
            <person name="Shuman H.A."/>
            <person name="Segal G."/>
        </authorList>
    </citation>
    <scope>NUCLEOTIDE SEQUENCE [LARGE SCALE GENOMIC DNA]</scope>
    <source>
        <strain evidence="21 22">PX-1-G2-E2</strain>
    </source>
</reference>
<dbReference type="SUPFAM" id="SSF55874">
    <property type="entry name" value="ATPase domain of HSP90 chaperone/DNA topoisomerase II/histidine kinase"/>
    <property type="match status" value="1"/>
</dbReference>
<dbReference type="RefSeq" id="WP_058453393.1">
    <property type="nucleotide sequence ID" value="NZ_CAAAIB010000001.1"/>
</dbReference>
<evidence type="ECO:0000256" key="8">
    <source>
        <dbReference type="ARBA" id="ARBA00022692"/>
    </source>
</evidence>
<dbReference type="InterPro" id="IPR000014">
    <property type="entry name" value="PAS"/>
</dbReference>
<dbReference type="AlphaFoldDB" id="A0A0W0VX02"/>
<dbReference type="Pfam" id="PF02518">
    <property type="entry name" value="HATPase_c"/>
    <property type="match status" value="1"/>
</dbReference>
<keyword evidence="9 21" id="KW-0418">Kinase</keyword>
<name>A0A0W0VX02_9GAMM</name>